<dbReference type="InterPro" id="IPR054126">
    <property type="entry name" value="CprB_TetR_C"/>
</dbReference>
<dbReference type="InterPro" id="IPR001647">
    <property type="entry name" value="HTH_TetR"/>
</dbReference>
<dbReference type="Gene3D" id="1.10.357.10">
    <property type="entry name" value="Tetracycline Repressor, domain 2"/>
    <property type="match status" value="1"/>
</dbReference>
<dbReference type="NCBIfam" id="NF041196">
    <property type="entry name" value="ScbR_bind_reg"/>
    <property type="match status" value="1"/>
</dbReference>
<dbReference type="Pfam" id="PF00440">
    <property type="entry name" value="TetR_N"/>
    <property type="match status" value="1"/>
</dbReference>
<evidence type="ECO:0000256" key="3">
    <source>
        <dbReference type="ARBA" id="ARBA00023163"/>
    </source>
</evidence>
<dbReference type="SUPFAM" id="SSF46689">
    <property type="entry name" value="Homeodomain-like"/>
    <property type="match status" value="1"/>
</dbReference>
<dbReference type="Pfam" id="PF21935">
    <property type="entry name" value="TetR_C_45"/>
    <property type="match status" value="1"/>
</dbReference>
<dbReference type="PRINTS" id="PR00455">
    <property type="entry name" value="HTHTETR"/>
</dbReference>
<dbReference type="GO" id="GO:0000976">
    <property type="term" value="F:transcription cis-regulatory region binding"/>
    <property type="evidence" value="ECO:0007669"/>
    <property type="project" value="TreeGrafter"/>
</dbReference>
<evidence type="ECO:0000259" key="5">
    <source>
        <dbReference type="PROSITE" id="PS50977"/>
    </source>
</evidence>
<evidence type="ECO:0000256" key="2">
    <source>
        <dbReference type="ARBA" id="ARBA00023125"/>
    </source>
</evidence>
<evidence type="ECO:0000256" key="4">
    <source>
        <dbReference type="PROSITE-ProRule" id="PRU00335"/>
    </source>
</evidence>
<protein>
    <submittedName>
        <fullName evidence="6">Gamma-butyrolactone-binding protein</fullName>
    </submittedName>
</protein>
<evidence type="ECO:0000256" key="1">
    <source>
        <dbReference type="ARBA" id="ARBA00023015"/>
    </source>
</evidence>
<dbReference type="PANTHER" id="PTHR30055">
    <property type="entry name" value="HTH-TYPE TRANSCRIPTIONAL REGULATOR RUTR"/>
    <property type="match status" value="1"/>
</dbReference>
<reference evidence="6 7" key="1">
    <citation type="submission" date="2019-06" db="EMBL/GenBank/DDBJ databases">
        <title>Whole genome shotgun sequence of Streptomyces cacaoi subsp. cacaoi NBRC 12748.</title>
        <authorList>
            <person name="Hosoyama A."/>
            <person name="Uohara A."/>
            <person name="Ohji S."/>
            <person name="Ichikawa N."/>
        </authorList>
    </citation>
    <scope>NUCLEOTIDE SEQUENCE [LARGE SCALE GENOMIC DNA]</scope>
    <source>
        <strain evidence="6 7">NBRC 12748</strain>
    </source>
</reference>
<keyword evidence="2 4" id="KW-0238">DNA-binding</keyword>
<dbReference type="PROSITE" id="PS50977">
    <property type="entry name" value="HTH_TETR_2"/>
    <property type="match status" value="1"/>
</dbReference>
<dbReference type="InterPro" id="IPR050109">
    <property type="entry name" value="HTH-type_TetR-like_transc_reg"/>
</dbReference>
<dbReference type="GO" id="GO:0003700">
    <property type="term" value="F:DNA-binding transcription factor activity"/>
    <property type="evidence" value="ECO:0007669"/>
    <property type="project" value="TreeGrafter"/>
</dbReference>
<evidence type="ECO:0000313" key="6">
    <source>
        <dbReference type="EMBL" id="GEB48931.1"/>
    </source>
</evidence>
<name>A0A4Y3QUL2_STRCI</name>
<comment type="caution">
    <text evidence="6">The sequence shown here is derived from an EMBL/GenBank/DDBJ whole genome shotgun (WGS) entry which is preliminary data.</text>
</comment>
<keyword evidence="3" id="KW-0804">Transcription</keyword>
<proteinExistence type="predicted"/>
<dbReference type="InterPro" id="IPR036271">
    <property type="entry name" value="Tet_transcr_reg_TetR-rel_C_sf"/>
</dbReference>
<dbReference type="Proteomes" id="UP000319210">
    <property type="component" value="Unassembled WGS sequence"/>
</dbReference>
<dbReference type="EMBL" id="BJMM01000004">
    <property type="protein sequence ID" value="GEB48931.1"/>
    <property type="molecule type" value="Genomic_DNA"/>
</dbReference>
<keyword evidence="7" id="KW-1185">Reference proteome</keyword>
<feature type="domain" description="HTH tetR-type" evidence="5">
    <location>
        <begin position="10"/>
        <end position="70"/>
    </location>
</feature>
<accession>A0A4Y3QUL2</accession>
<dbReference type="PANTHER" id="PTHR30055:SF234">
    <property type="entry name" value="HTH-TYPE TRANSCRIPTIONAL REGULATOR BETI"/>
    <property type="match status" value="1"/>
</dbReference>
<organism evidence="6 7">
    <name type="scientific">Streptomyces cacaoi</name>
    <dbReference type="NCBI Taxonomy" id="1898"/>
    <lineage>
        <taxon>Bacteria</taxon>
        <taxon>Bacillati</taxon>
        <taxon>Actinomycetota</taxon>
        <taxon>Actinomycetes</taxon>
        <taxon>Kitasatosporales</taxon>
        <taxon>Streptomycetaceae</taxon>
        <taxon>Streptomyces</taxon>
    </lineage>
</organism>
<sequence>MTLARQERAIRTRRAILVAAAEVFDEVGYEAATISQILQKSGLTKGALYFHYPSKEALAQAVLDAQVRAVPEVPARGLKLQELVDQALLLAHLLGTDPIVRGSIRLTVDQGSAKDGLDRRIPMSAWQDSNTVVLKLARDAGELLPDVDVDRLAKLLVGGFTGVQVLSKIMTDHADMTERVADFMRHLMTSVAVPAVLVRLDFAPERAERVHREADAAAEQDERVDAVRQE</sequence>
<feature type="DNA-binding region" description="H-T-H motif" evidence="4">
    <location>
        <begin position="33"/>
        <end position="52"/>
    </location>
</feature>
<gene>
    <name evidence="6" type="ORF">SCA03_14820</name>
</gene>
<dbReference type="InterPro" id="IPR009057">
    <property type="entry name" value="Homeodomain-like_sf"/>
</dbReference>
<dbReference type="SUPFAM" id="SSF48498">
    <property type="entry name" value="Tetracyclin repressor-like, C-terminal domain"/>
    <property type="match status" value="1"/>
</dbReference>
<keyword evidence="1" id="KW-0805">Transcription regulation</keyword>
<dbReference type="AlphaFoldDB" id="A0A4Y3QUL2"/>
<dbReference type="InterPro" id="IPR047923">
    <property type="entry name" value="ArpA-like"/>
</dbReference>
<evidence type="ECO:0000313" key="7">
    <source>
        <dbReference type="Proteomes" id="UP000319210"/>
    </source>
</evidence>